<comment type="caution">
    <text evidence="8">The sequence shown here is derived from an EMBL/GenBank/DDBJ whole genome shotgun (WGS) entry which is preliminary data.</text>
</comment>
<evidence type="ECO:0000259" key="6">
    <source>
        <dbReference type="Pfam" id="PF02931"/>
    </source>
</evidence>
<keyword evidence="2 5" id="KW-0812">Transmembrane</keyword>
<dbReference type="Pfam" id="PF02932">
    <property type="entry name" value="Neur_chan_memb"/>
    <property type="match status" value="1"/>
</dbReference>
<feature type="transmembrane region" description="Helical" evidence="5">
    <location>
        <begin position="241"/>
        <end position="264"/>
    </location>
</feature>
<dbReference type="InterPro" id="IPR036734">
    <property type="entry name" value="Neur_chan_lig-bd_sf"/>
</dbReference>
<feature type="transmembrane region" description="Helical" evidence="5">
    <location>
        <begin position="271"/>
        <end position="289"/>
    </location>
</feature>
<dbReference type="PROSITE" id="PS00236">
    <property type="entry name" value="NEUROTR_ION_CHANNEL"/>
    <property type="match status" value="1"/>
</dbReference>
<proteinExistence type="inferred from homology"/>
<keyword evidence="5" id="KW-0732">Signal</keyword>
<dbReference type="Gene3D" id="2.70.170.10">
    <property type="entry name" value="Neurotransmitter-gated ion-channel ligand-binding domain"/>
    <property type="match status" value="1"/>
</dbReference>
<dbReference type="SUPFAM" id="SSF90112">
    <property type="entry name" value="Neurotransmitter-gated ion-channel transmembrane pore"/>
    <property type="match status" value="1"/>
</dbReference>
<dbReference type="AlphaFoldDB" id="A0ABD0L6N7"/>
<feature type="domain" description="Neurotransmitter-gated ion-channel transmembrane" evidence="7">
    <location>
        <begin position="247"/>
        <end position="360"/>
    </location>
</feature>
<keyword evidence="4 5" id="KW-0472">Membrane</keyword>
<evidence type="ECO:0000256" key="4">
    <source>
        <dbReference type="ARBA" id="ARBA00023136"/>
    </source>
</evidence>
<evidence type="ECO:0000256" key="3">
    <source>
        <dbReference type="ARBA" id="ARBA00022989"/>
    </source>
</evidence>
<evidence type="ECO:0000313" key="9">
    <source>
        <dbReference type="Proteomes" id="UP001519460"/>
    </source>
</evidence>
<dbReference type="InterPro" id="IPR038050">
    <property type="entry name" value="Neuro_actylchol_rec"/>
</dbReference>
<feature type="signal peptide" evidence="5">
    <location>
        <begin position="1"/>
        <end position="27"/>
    </location>
</feature>
<dbReference type="InterPro" id="IPR006201">
    <property type="entry name" value="Neur_channel"/>
</dbReference>
<name>A0ABD0L6N7_9CAEN</name>
<reference evidence="8 9" key="1">
    <citation type="journal article" date="2023" name="Sci. Data">
        <title>Genome assembly of the Korean intertidal mud-creeper Batillaria attramentaria.</title>
        <authorList>
            <person name="Patra A.K."/>
            <person name="Ho P.T."/>
            <person name="Jun S."/>
            <person name="Lee S.J."/>
            <person name="Kim Y."/>
            <person name="Won Y.J."/>
        </authorList>
    </citation>
    <scope>NUCLEOTIDE SEQUENCE [LARGE SCALE GENOMIC DNA]</scope>
    <source>
        <strain evidence="8">Wonlab-2016</strain>
    </source>
</reference>
<keyword evidence="9" id="KW-1185">Reference proteome</keyword>
<feature type="transmembrane region" description="Helical" evidence="5">
    <location>
        <begin position="407"/>
        <end position="427"/>
    </location>
</feature>
<evidence type="ECO:0000256" key="2">
    <source>
        <dbReference type="ARBA" id="ARBA00022692"/>
    </source>
</evidence>
<dbReference type="GO" id="GO:0016020">
    <property type="term" value="C:membrane"/>
    <property type="evidence" value="ECO:0007669"/>
    <property type="project" value="UniProtKB-SubCell"/>
</dbReference>
<dbReference type="InterPro" id="IPR006202">
    <property type="entry name" value="Neur_chan_lig-bd"/>
</dbReference>
<dbReference type="GO" id="GO:0034220">
    <property type="term" value="P:monoatomic ion transmembrane transport"/>
    <property type="evidence" value="ECO:0007669"/>
    <property type="project" value="UniProtKB-KW"/>
</dbReference>
<dbReference type="Gene3D" id="1.20.58.390">
    <property type="entry name" value="Neurotransmitter-gated ion-channel transmembrane domain"/>
    <property type="match status" value="1"/>
</dbReference>
<dbReference type="InterPro" id="IPR006029">
    <property type="entry name" value="Neurotrans-gated_channel_TM"/>
</dbReference>
<feature type="domain" description="Neurotransmitter-gated ion-channel ligand-binding" evidence="6">
    <location>
        <begin position="43"/>
        <end position="239"/>
    </location>
</feature>
<sequence length="435" mass="49735">MELGCERPFGQMLRLCLVLTVVRLATCQSFENFSKIHDDVLIHNPRVRPVLNYSDQLTVAVALHLMSINSFDTVTQKLTSTGWMEIYWHNPLTTWNPADYGWAYVIYPRADKVWRPKLAVWNSLKEMSPVSEHYVLISLIADGGTGWYPAEKFETSCPVDVTYFPFDTQRCEWVFFIWGEDSGIRQTDLQNLRPGIDMDTYTTNGAWELISSRAWREELGDDADVPVFLHYEVTIRRRPSLLALTVLLPVVVLAGINVFVFTIPSESGERLSYAVTALLSFGVFMSFIMESMPSSTETLSIVAVNMSCLLVLSAVYVLCCILSLRLFHRDDHKHPVPKSLQTVIVWLEVLVCLDPPSRNKVHVIQVEGTDASDNGKKARALRRWRHDAYTDPAEMTWRRVSRTLDKLFFRFFFVLFLASSTAVWVILSVNYARNG</sequence>
<dbReference type="PANTHER" id="PTHR18945">
    <property type="entry name" value="NEUROTRANSMITTER GATED ION CHANNEL"/>
    <property type="match status" value="1"/>
</dbReference>
<keyword evidence="5" id="KW-0813">Transport</keyword>
<dbReference type="CDD" id="cd18989">
    <property type="entry name" value="LGIC_ECD_cation"/>
    <property type="match status" value="1"/>
</dbReference>
<evidence type="ECO:0000256" key="1">
    <source>
        <dbReference type="ARBA" id="ARBA00004141"/>
    </source>
</evidence>
<dbReference type="EMBL" id="JACVVK020000079">
    <property type="protein sequence ID" value="KAK7494916.1"/>
    <property type="molecule type" value="Genomic_DNA"/>
</dbReference>
<protein>
    <submittedName>
        <fullName evidence="8">Uncharacterized protein</fullName>
    </submittedName>
</protein>
<feature type="transmembrane region" description="Helical" evidence="5">
    <location>
        <begin position="301"/>
        <end position="324"/>
    </location>
</feature>
<accession>A0ABD0L6N7</accession>
<gene>
    <name evidence="8" type="ORF">BaRGS_00013795</name>
</gene>
<organism evidence="8 9">
    <name type="scientific">Batillaria attramentaria</name>
    <dbReference type="NCBI Taxonomy" id="370345"/>
    <lineage>
        <taxon>Eukaryota</taxon>
        <taxon>Metazoa</taxon>
        <taxon>Spiralia</taxon>
        <taxon>Lophotrochozoa</taxon>
        <taxon>Mollusca</taxon>
        <taxon>Gastropoda</taxon>
        <taxon>Caenogastropoda</taxon>
        <taxon>Sorbeoconcha</taxon>
        <taxon>Cerithioidea</taxon>
        <taxon>Batillariidae</taxon>
        <taxon>Batillaria</taxon>
    </lineage>
</organism>
<feature type="chain" id="PRO_5044534783" evidence="5">
    <location>
        <begin position="28"/>
        <end position="435"/>
    </location>
</feature>
<keyword evidence="3 5" id="KW-1133">Transmembrane helix</keyword>
<keyword evidence="5" id="KW-0406">Ion transport</keyword>
<evidence type="ECO:0000259" key="7">
    <source>
        <dbReference type="Pfam" id="PF02932"/>
    </source>
</evidence>
<dbReference type="SUPFAM" id="SSF63712">
    <property type="entry name" value="Nicotinic receptor ligand binding domain-like"/>
    <property type="match status" value="1"/>
</dbReference>
<dbReference type="PRINTS" id="PR00252">
    <property type="entry name" value="NRIONCHANNEL"/>
</dbReference>
<dbReference type="InterPro" id="IPR036719">
    <property type="entry name" value="Neuro-gated_channel_TM_sf"/>
</dbReference>
<comment type="subcellular location">
    <subcellularLocation>
        <location evidence="1">Membrane</location>
        <topology evidence="1">Multi-pass membrane protein</topology>
    </subcellularLocation>
</comment>
<evidence type="ECO:0000313" key="8">
    <source>
        <dbReference type="EMBL" id="KAK7494916.1"/>
    </source>
</evidence>
<dbReference type="CDD" id="cd19051">
    <property type="entry name" value="LGIC_TM_cation"/>
    <property type="match status" value="1"/>
</dbReference>
<keyword evidence="5" id="KW-0407">Ion channel</keyword>
<dbReference type="Proteomes" id="UP001519460">
    <property type="component" value="Unassembled WGS sequence"/>
</dbReference>
<dbReference type="Pfam" id="PF02931">
    <property type="entry name" value="Neur_chan_LBD"/>
    <property type="match status" value="1"/>
</dbReference>
<dbReference type="InterPro" id="IPR018000">
    <property type="entry name" value="Neurotransmitter_ion_chnl_CS"/>
</dbReference>
<comment type="similarity">
    <text evidence="5">Belongs to the ligand-gated ion channel (TC 1.A.9) family.</text>
</comment>
<evidence type="ECO:0000256" key="5">
    <source>
        <dbReference type="RuleBase" id="RU000687"/>
    </source>
</evidence>